<feature type="chain" id="PRO_5015680443" evidence="2">
    <location>
        <begin position="20"/>
        <end position="533"/>
    </location>
</feature>
<name>A0A2T6AUG8_9RHOB</name>
<dbReference type="InterPro" id="IPR029030">
    <property type="entry name" value="Caspase-like_dom_sf"/>
</dbReference>
<dbReference type="AlphaFoldDB" id="A0A2T6AUG8"/>
<feature type="signal peptide" evidence="2">
    <location>
        <begin position="1"/>
        <end position="19"/>
    </location>
</feature>
<dbReference type="PROSITE" id="PS50208">
    <property type="entry name" value="CASPASE_P20"/>
    <property type="match status" value="1"/>
</dbReference>
<comment type="caution">
    <text evidence="4">The sequence shown here is derived from an EMBL/GenBank/DDBJ whole genome shotgun (WGS) entry which is preliminary data.</text>
</comment>
<dbReference type="Proteomes" id="UP000244069">
    <property type="component" value="Unassembled WGS sequence"/>
</dbReference>
<dbReference type="InterPro" id="IPR002477">
    <property type="entry name" value="Peptidoglycan-bd-like"/>
</dbReference>
<proteinExistence type="predicted"/>
<dbReference type="GO" id="GO:0006508">
    <property type="term" value="P:proteolysis"/>
    <property type="evidence" value="ECO:0007669"/>
    <property type="project" value="InterPro"/>
</dbReference>
<protein>
    <submittedName>
        <fullName evidence="4">Putative caspase-like protein</fullName>
    </submittedName>
</protein>
<evidence type="ECO:0000259" key="3">
    <source>
        <dbReference type="PROSITE" id="PS50208"/>
    </source>
</evidence>
<accession>A0A2T6AUG8</accession>
<dbReference type="SUPFAM" id="SSF52129">
    <property type="entry name" value="Caspase-like"/>
    <property type="match status" value="1"/>
</dbReference>
<keyword evidence="2" id="KW-0732">Signal</keyword>
<dbReference type="Pfam" id="PF01471">
    <property type="entry name" value="PG_binding_1"/>
    <property type="match status" value="1"/>
</dbReference>
<evidence type="ECO:0000313" key="4">
    <source>
        <dbReference type="EMBL" id="PTX47455.1"/>
    </source>
</evidence>
<dbReference type="GO" id="GO:0004197">
    <property type="term" value="F:cysteine-type endopeptidase activity"/>
    <property type="evidence" value="ECO:0007669"/>
    <property type="project" value="InterPro"/>
</dbReference>
<dbReference type="EMBL" id="QBKN01000012">
    <property type="protein sequence ID" value="PTX47455.1"/>
    <property type="molecule type" value="Genomic_DNA"/>
</dbReference>
<evidence type="ECO:0000256" key="1">
    <source>
        <dbReference type="SAM" id="MobiDB-lite"/>
    </source>
</evidence>
<dbReference type="InterPro" id="IPR036365">
    <property type="entry name" value="PGBD-like_sf"/>
</dbReference>
<evidence type="ECO:0000313" key="5">
    <source>
        <dbReference type="Proteomes" id="UP000244069"/>
    </source>
</evidence>
<dbReference type="InterPro" id="IPR052039">
    <property type="entry name" value="Caspase-related_regulators"/>
</dbReference>
<evidence type="ECO:0000256" key="2">
    <source>
        <dbReference type="SAM" id="SignalP"/>
    </source>
</evidence>
<dbReference type="InterPro" id="IPR001309">
    <property type="entry name" value="Pept_C14_p20"/>
</dbReference>
<feature type="region of interest" description="Disordered" evidence="1">
    <location>
        <begin position="471"/>
        <end position="510"/>
    </location>
</feature>
<organism evidence="4 5">
    <name type="scientific">Allosediminivita pacifica</name>
    <dbReference type="NCBI Taxonomy" id="1267769"/>
    <lineage>
        <taxon>Bacteria</taxon>
        <taxon>Pseudomonadati</taxon>
        <taxon>Pseudomonadota</taxon>
        <taxon>Alphaproteobacteria</taxon>
        <taxon>Rhodobacterales</taxon>
        <taxon>Paracoccaceae</taxon>
        <taxon>Allosediminivita</taxon>
    </lineage>
</organism>
<dbReference type="Pfam" id="PF00656">
    <property type="entry name" value="Peptidase_C14"/>
    <property type="match status" value="1"/>
</dbReference>
<dbReference type="PANTHER" id="PTHR22576:SF37">
    <property type="entry name" value="MUCOSA-ASSOCIATED LYMPHOID TISSUE LYMPHOMA TRANSLOCATION PROTEIN 1"/>
    <property type="match status" value="1"/>
</dbReference>
<dbReference type="SUPFAM" id="SSF47090">
    <property type="entry name" value="PGBD-like"/>
    <property type="match status" value="1"/>
</dbReference>
<sequence length="533" mass="55735">MLKRLIILTFATVFGLAGAAQAEKRVALVIGNSQYQATAPLKNPENDAKAVAAKLGGLGFDVVEGYNLSYDAMRDKVRDFAREASDADLTIFYYAGHGIAVDSTNYMVPIDARMDDPIDWEFEVFALTDVLRHFERSSGPSLVFLDACRDNPMAQQLAALNGLGTRSLSTRGLSPISTQHLGTRGSVIAYATEPGQVAQDGTGRNSPFTTALLEHIGTTNTDFASLTSRITRDVLAATDNQQRPRFDVSLTGPLILNAVHTPEAAAEPQLALAAAVTPLSPGGVSSGGGKQAGGSGGGSAFEIEKIVFETAKESGDAADYQAYLDAYPNGVFATLARNAISRLEEDLEEPAVVASATGAAPAIPVSTTRVIDAPLRLRPTPEGLAQPASQVSEAWLGLTRDQRREVQGRLNVAGHNVGGVDGIFGNGTRRGVSSWQAANGFPATGYLNTIQHQMLVANTEADYRVYLATRPAPAPKASGGSGRSSSASTRSRTSSVSTSSRRAPAAQRSNSAAADAAAAAIFGAAVGAILSRR</sequence>
<dbReference type="OrthoDB" id="321999at2"/>
<dbReference type="Gene3D" id="3.40.50.1460">
    <property type="match status" value="1"/>
</dbReference>
<dbReference type="PANTHER" id="PTHR22576">
    <property type="entry name" value="MUCOSA ASSOCIATED LYMPHOID TISSUE LYMPHOMA TRANSLOCATION PROTEIN 1/PARACASPASE"/>
    <property type="match status" value="1"/>
</dbReference>
<dbReference type="InterPro" id="IPR036366">
    <property type="entry name" value="PGBDSf"/>
</dbReference>
<feature type="domain" description="Caspase family p20" evidence="3">
    <location>
        <begin position="23"/>
        <end position="152"/>
    </location>
</feature>
<dbReference type="RefSeq" id="WP_107976472.1">
    <property type="nucleotide sequence ID" value="NZ_BMEZ01000014.1"/>
</dbReference>
<feature type="compositionally biased region" description="Low complexity" evidence="1">
    <location>
        <begin position="475"/>
        <end position="510"/>
    </location>
</feature>
<dbReference type="InterPro" id="IPR011600">
    <property type="entry name" value="Pept_C14_caspase"/>
</dbReference>
<dbReference type="Gene3D" id="1.10.101.10">
    <property type="entry name" value="PGBD-like superfamily/PGBD"/>
    <property type="match status" value="1"/>
</dbReference>
<reference evidence="4 5" key="1">
    <citation type="submission" date="2018-04" db="EMBL/GenBank/DDBJ databases">
        <title>Genomic Encyclopedia of Archaeal and Bacterial Type Strains, Phase II (KMG-II): from individual species to whole genera.</title>
        <authorList>
            <person name="Goeker M."/>
        </authorList>
    </citation>
    <scope>NUCLEOTIDE SEQUENCE [LARGE SCALE GENOMIC DNA]</scope>
    <source>
        <strain evidence="4 5">DSM 29329</strain>
    </source>
</reference>
<keyword evidence="5" id="KW-1185">Reference proteome</keyword>
<gene>
    <name evidence="4" type="ORF">C8N44_11279</name>
</gene>